<dbReference type="PANTHER" id="PTHR36510:SF3">
    <property type="entry name" value="CONSERVED PROTEIN"/>
    <property type="match status" value="1"/>
</dbReference>
<evidence type="ECO:0000313" key="1">
    <source>
        <dbReference type="EMBL" id="PNL60307.1"/>
    </source>
</evidence>
<keyword evidence="2" id="KW-1185">Reference proteome</keyword>
<dbReference type="Pfam" id="PF04107">
    <property type="entry name" value="GCS2"/>
    <property type="match status" value="1"/>
</dbReference>
<protein>
    <recommendedName>
        <fullName evidence="3">Glutamate--cysteine ligase</fullName>
    </recommendedName>
</protein>
<reference evidence="1" key="1">
    <citation type="submission" date="2017-12" db="EMBL/GenBank/DDBJ databases">
        <title>FDA dAtabase for Regulatory Grade micrObial Sequences (FDA-ARGOS): Supporting development and validation of Infectious Disease Dx tests.</title>
        <authorList>
            <person name="Kerrigan L."/>
            <person name="Tallon L.J."/>
            <person name="Sadzewicz L."/>
            <person name="Sengamalay N."/>
            <person name="Ott S."/>
            <person name="Godinez A."/>
            <person name="Nagaraj S."/>
            <person name="Vavikolanu K."/>
            <person name="Vyas G."/>
            <person name="Nadendla S."/>
            <person name="Aluvathingal J."/>
            <person name="Sichtig H."/>
        </authorList>
    </citation>
    <scope>NUCLEOTIDE SEQUENCE [LARGE SCALE GENOMIC DNA]</scope>
    <source>
        <strain evidence="1">FDAARGOS_200</strain>
    </source>
</reference>
<dbReference type="InterPro" id="IPR006336">
    <property type="entry name" value="GCS2"/>
</dbReference>
<dbReference type="RefSeq" id="WP_019234052.1">
    <property type="nucleotide sequence ID" value="NZ_CAAAHR010000002.1"/>
</dbReference>
<dbReference type="GO" id="GO:0016879">
    <property type="term" value="F:ligase activity, forming carbon-nitrogen bonds"/>
    <property type="evidence" value="ECO:0007669"/>
    <property type="project" value="UniProtKB-ARBA"/>
</dbReference>
<dbReference type="InterPro" id="IPR014746">
    <property type="entry name" value="Gln_synth/guanido_kin_cat_dom"/>
</dbReference>
<name>A0AAX0WPJ8_9GAMM</name>
<dbReference type="GeneID" id="98064678"/>
<proteinExistence type="predicted"/>
<dbReference type="PANTHER" id="PTHR36510">
    <property type="entry name" value="GLUTAMATE--CYSTEINE LIGASE 2-RELATED"/>
    <property type="match status" value="1"/>
</dbReference>
<dbReference type="SUPFAM" id="SSF55931">
    <property type="entry name" value="Glutamine synthetase/guanido kinase"/>
    <property type="match status" value="1"/>
</dbReference>
<dbReference type="Proteomes" id="UP000192511">
    <property type="component" value="Unassembled WGS sequence"/>
</dbReference>
<accession>A0AAX0WPJ8</accession>
<gene>
    <name evidence="1" type="ORF">A6J39_003245</name>
</gene>
<dbReference type="AlphaFoldDB" id="A0AAX0WPJ8"/>
<sequence length="468" mass="54471">MQQNDIDLFEHLLYKETQYLKEIESQGLLCEEPQWQIGLELEGWFIDRTLMPQPLAPKMIAELNQPELSEEITQDVFEINLNPINVQAGFLTQFDKNLTTLYQLCNDWASQNNTQIITIGMLPHLSPNHFKRHLLTNNLRHHVLNELLLKQRDFQPWSIKIEGEEIIELTAEDICLEAATTSTQFHLKVPQHQMVRTYNRAQLLAAPMVALAANAPYFNSKSLWQDTRIPWVQQTVSEQLPPNCWINREDRVLFGHEYVRNSITELFQSNLKFSSLVPTVNLEKADLFHHLKQHNGTIWRWNRPVVGTCDQSGAYHIRLEHRVQSAGTSPSDIAAQLGFYVGILAYWQLHDFNPVEKIDFQHIRNNFYQAARFGLQTEIVWENTRSVKIFDLLHLELLPKAKLGLFSLGLSTAEIAFYLDEILNQRLKQGLSGAIWQQQKVKKYGSVQTMLEQYHAHQQTLKPLWCWD</sequence>
<comment type="caution">
    <text evidence="1">The sequence shown here is derived from an EMBL/GenBank/DDBJ whole genome shotgun (WGS) entry which is preliminary data.</text>
</comment>
<evidence type="ECO:0008006" key="3">
    <source>
        <dbReference type="Google" id="ProtNLM"/>
    </source>
</evidence>
<evidence type="ECO:0000313" key="2">
    <source>
        <dbReference type="Proteomes" id="UP000192511"/>
    </source>
</evidence>
<dbReference type="InterPro" id="IPR050141">
    <property type="entry name" value="GCL_type2/YbdK_subfam"/>
</dbReference>
<dbReference type="Gene3D" id="3.30.590.20">
    <property type="match status" value="1"/>
</dbReference>
<organism evidence="1 2">
    <name type="scientific">Legionella anisa</name>
    <dbReference type="NCBI Taxonomy" id="28082"/>
    <lineage>
        <taxon>Bacteria</taxon>
        <taxon>Pseudomonadati</taxon>
        <taxon>Pseudomonadota</taxon>
        <taxon>Gammaproteobacteria</taxon>
        <taxon>Legionellales</taxon>
        <taxon>Legionellaceae</taxon>
        <taxon>Legionella</taxon>
    </lineage>
</organism>
<dbReference type="EMBL" id="NBTX02000004">
    <property type="protein sequence ID" value="PNL60307.1"/>
    <property type="molecule type" value="Genomic_DNA"/>
</dbReference>